<feature type="region of interest" description="Disordered" evidence="2">
    <location>
        <begin position="1019"/>
        <end position="1039"/>
    </location>
</feature>
<dbReference type="PROSITE" id="PS50835">
    <property type="entry name" value="IG_LIKE"/>
    <property type="match status" value="3"/>
</dbReference>
<evidence type="ECO:0000256" key="2">
    <source>
        <dbReference type="SAM" id="MobiDB-lite"/>
    </source>
</evidence>
<dbReference type="InterPro" id="IPR019734">
    <property type="entry name" value="TPR_rpt"/>
</dbReference>
<dbReference type="Gene3D" id="3.30.70.330">
    <property type="match status" value="1"/>
</dbReference>
<evidence type="ECO:0000313" key="6">
    <source>
        <dbReference type="Proteomes" id="UP000438429"/>
    </source>
</evidence>
<dbReference type="AlphaFoldDB" id="A0A6A4SVX2"/>
<dbReference type="InterPro" id="IPR035979">
    <property type="entry name" value="RBD_domain_sf"/>
</dbReference>
<dbReference type="EMBL" id="VEVO01000009">
    <property type="protein sequence ID" value="KAF0036819.1"/>
    <property type="molecule type" value="Genomic_DNA"/>
</dbReference>
<dbReference type="Pfam" id="PF13181">
    <property type="entry name" value="TPR_8"/>
    <property type="match status" value="1"/>
</dbReference>
<dbReference type="PANTHER" id="PTHR46013:SF4">
    <property type="entry name" value="B-CELL RECEPTOR CD22-RELATED"/>
    <property type="match status" value="1"/>
</dbReference>
<evidence type="ECO:0000313" key="5">
    <source>
        <dbReference type="EMBL" id="KAF0036819.1"/>
    </source>
</evidence>
<dbReference type="GO" id="GO:0003676">
    <property type="term" value="F:nucleic acid binding"/>
    <property type="evidence" value="ECO:0007669"/>
    <property type="project" value="InterPro"/>
</dbReference>
<feature type="compositionally biased region" description="Basic and acidic residues" evidence="2">
    <location>
        <begin position="94"/>
        <end position="103"/>
    </location>
</feature>
<dbReference type="SUPFAM" id="SSF54928">
    <property type="entry name" value="RNA-binding domain, RBD"/>
    <property type="match status" value="1"/>
</dbReference>
<dbReference type="SMART" id="SM00028">
    <property type="entry name" value="TPR"/>
    <property type="match status" value="3"/>
</dbReference>
<dbReference type="InterPro" id="IPR007110">
    <property type="entry name" value="Ig-like_dom"/>
</dbReference>
<dbReference type="SMART" id="SM00409">
    <property type="entry name" value="IG"/>
    <property type="match status" value="4"/>
</dbReference>
<dbReference type="Gene3D" id="1.25.40.10">
    <property type="entry name" value="Tetratricopeptide repeat domain"/>
    <property type="match status" value="1"/>
</dbReference>
<dbReference type="SUPFAM" id="SSF48726">
    <property type="entry name" value="Immunoglobulin"/>
    <property type="match status" value="4"/>
</dbReference>
<feature type="domain" description="Ig-like" evidence="4">
    <location>
        <begin position="898"/>
        <end position="978"/>
    </location>
</feature>
<dbReference type="Proteomes" id="UP000438429">
    <property type="component" value="Unassembled WGS sequence"/>
</dbReference>
<keyword evidence="3" id="KW-0472">Membrane</keyword>
<feature type="transmembrane region" description="Helical" evidence="3">
    <location>
        <begin position="988"/>
        <end position="1008"/>
    </location>
</feature>
<dbReference type="InterPro" id="IPR013783">
    <property type="entry name" value="Ig-like_fold"/>
</dbReference>
<evidence type="ECO:0000259" key="4">
    <source>
        <dbReference type="PROSITE" id="PS50835"/>
    </source>
</evidence>
<dbReference type="SUPFAM" id="SSF48452">
    <property type="entry name" value="TPR-like"/>
    <property type="match status" value="1"/>
</dbReference>
<proteinExistence type="predicted"/>
<feature type="domain" description="Ig-like" evidence="4">
    <location>
        <begin position="742"/>
        <end position="800"/>
    </location>
</feature>
<reference evidence="5 6" key="1">
    <citation type="submission" date="2019-06" db="EMBL/GenBank/DDBJ databases">
        <title>Draft genomes of female and male turbot (Scophthalmus maximus).</title>
        <authorList>
            <person name="Xu H."/>
            <person name="Xu X.-W."/>
            <person name="Shao C."/>
            <person name="Chen S."/>
        </authorList>
    </citation>
    <scope>NUCLEOTIDE SEQUENCE [LARGE SCALE GENOMIC DNA]</scope>
    <source>
        <strain evidence="5">Ysfricsl-2016a</strain>
        <tissue evidence="5">Blood</tissue>
    </source>
</reference>
<dbReference type="Pfam" id="PF13895">
    <property type="entry name" value="Ig_2"/>
    <property type="match status" value="2"/>
</dbReference>
<keyword evidence="1" id="KW-0802">TPR repeat</keyword>
<dbReference type="InterPro" id="IPR011990">
    <property type="entry name" value="TPR-like_helical_dom_sf"/>
</dbReference>
<gene>
    <name evidence="5" type="ORF">F2P81_009693</name>
</gene>
<evidence type="ECO:0000256" key="1">
    <source>
        <dbReference type="PROSITE-ProRule" id="PRU00339"/>
    </source>
</evidence>
<organism evidence="5 6">
    <name type="scientific">Scophthalmus maximus</name>
    <name type="common">Turbot</name>
    <name type="synonym">Psetta maxima</name>
    <dbReference type="NCBI Taxonomy" id="52904"/>
    <lineage>
        <taxon>Eukaryota</taxon>
        <taxon>Metazoa</taxon>
        <taxon>Chordata</taxon>
        <taxon>Craniata</taxon>
        <taxon>Vertebrata</taxon>
        <taxon>Euteleostomi</taxon>
        <taxon>Actinopterygii</taxon>
        <taxon>Neopterygii</taxon>
        <taxon>Teleostei</taxon>
        <taxon>Neoteleostei</taxon>
        <taxon>Acanthomorphata</taxon>
        <taxon>Carangaria</taxon>
        <taxon>Pleuronectiformes</taxon>
        <taxon>Pleuronectoidei</taxon>
        <taxon>Scophthalmidae</taxon>
        <taxon>Scophthalmus</taxon>
    </lineage>
</organism>
<dbReference type="CDD" id="cd00096">
    <property type="entry name" value="Ig"/>
    <property type="match status" value="1"/>
</dbReference>
<evidence type="ECO:0000256" key="3">
    <source>
        <dbReference type="SAM" id="Phobius"/>
    </source>
</evidence>
<sequence>MKPEESVVPSCSDPMKSTRDICRLLGFGGRPAPLLRSGQKYFDLQMSCAATVNNEEGLDDEERARRRAERRRAKRKKEEEEEVAGVESESNSAEEYKEVERRNRNNRQLPRRTTSEEEPEWDVRSAFVANAASHIKLKGLKSRAPLITREEKENDGQSSQGENIEEMKRRGEALTEEGIEMFGQGQYSEAVDMFTEAIHCDPKDHRFYGNRSYCYWCLEQFSSALRDAQRSIELAPDWPKGHFRKGCALMGLKRYSEAEKSMEQVLNLDQHIKEASSRLVTCRILQLTELGFEEEQSKLLLEKFHTVQGVLTSAGVKARKQTSPQDQSGFGEIESIRVLHERFCAFVNFKNANVAARALEKLQVETECACEWRRVRPRRRVPLQTRAGPARARQETVATLRMSPTPCTRGTLTKGTANDERMICPSSPSVRSRAVQGEDGWRFTYAPTQICAIKGSTVTIHCTFSHPSRINDHDVTVERTFWFTEVQNKEPEDLRTDSKYAGRVQNHCGESDCTLTITDLRESDSHVYEFMLITGQGGRFIGSPGVKLTVTGFSVLITKTSWCTYPSCTWSDVQCHTSCVLNNRPSYVWYINGQNKQRQNLHFTHNFYSEDSVSCAVKGFENSPSAPVCVHGNSCNRVNYRDSSICAFKGSSVDISVDYHCFYNPTSKFWFVAEPNDRWRYGNKAKIQEQVGRFQVLETAGGRSTLRISNLRESDSAHYRFIFDPYTWWTSLPGTTLTVKDPDLQVQVIWSPSGPTLTCHSSCLLSERSSFVWYKNGTKIQGETSPSFRGLLDPEDFYSCAYERHRSLPVYAPKVPSVLMSHPGDIFKDSSVTLTCSSDAYPPHTYAWNKENQKLGSEPHLVLSSIQSSDSGEYYCTAENELGKTSSKYVLINVKYAPQTSIVSVSPPGVIVEGRPVNLTCSSDSNPAATFTWYKESRTLFRGPEGVYRFSSISSGDGGVYRCKSENQYGQTNSTSLHLDVQCAWKSMVTGTILAVFLLFILLAVFLWSRRHKSITQQSECSKRADGGAQLGPVSDQRPAAPAVLQDDLEYTSICFNQSQTDAVYSNIRWVHPPREREEDKEEEDGVEYSAVRFHSSATGTGSQEDVEHSSPLYSTVKLNYKSTM</sequence>
<feature type="repeat" description="TPR" evidence="1">
    <location>
        <begin position="171"/>
        <end position="204"/>
    </location>
</feature>
<accession>A0A6A4SVX2</accession>
<dbReference type="Gene3D" id="2.60.40.10">
    <property type="entry name" value="Immunoglobulins"/>
    <property type="match status" value="4"/>
</dbReference>
<dbReference type="SMART" id="SM00408">
    <property type="entry name" value="IGc2"/>
    <property type="match status" value="2"/>
</dbReference>
<feature type="region of interest" description="Disordered" evidence="2">
    <location>
        <begin position="54"/>
        <end position="120"/>
    </location>
</feature>
<dbReference type="InterPro" id="IPR036179">
    <property type="entry name" value="Ig-like_dom_sf"/>
</dbReference>
<dbReference type="InterPro" id="IPR003598">
    <property type="entry name" value="Ig_sub2"/>
</dbReference>
<name>A0A6A4SVX2_SCOMX</name>
<feature type="compositionally biased region" description="Basic residues" evidence="2">
    <location>
        <begin position="65"/>
        <end position="75"/>
    </location>
</feature>
<feature type="domain" description="Ig-like" evidence="4">
    <location>
        <begin position="813"/>
        <end position="887"/>
    </location>
</feature>
<keyword evidence="3" id="KW-1133">Transmembrane helix</keyword>
<dbReference type="PANTHER" id="PTHR46013">
    <property type="entry name" value="VASCULAR CELL ADHESION MOLECULE 1"/>
    <property type="match status" value="1"/>
</dbReference>
<protein>
    <recommendedName>
        <fullName evidence="4">Ig-like domain-containing protein</fullName>
    </recommendedName>
</protein>
<keyword evidence="3" id="KW-0812">Transmembrane</keyword>
<dbReference type="PROSITE" id="PS50005">
    <property type="entry name" value="TPR"/>
    <property type="match status" value="1"/>
</dbReference>
<dbReference type="InterPro" id="IPR012677">
    <property type="entry name" value="Nucleotide-bd_a/b_plait_sf"/>
</dbReference>
<comment type="caution">
    <text evidence="5">The sequence shown here is derived from an EMBL/GenBank/DDBJ whole genome shotgun (WGS) entry which is preliminary data.</text>
</comment>
<dbReference type="InterPro" id="IPR003599">
    <property type="entry name" value="Ig_sub"/>
</dbReference>